<evidence type="ECO:0000256" key="4">
    <source>
        <dbReference type="ARBA" id="ARBA00022490"/>
    </source>
</evidence>
<dbReference type="STRING" id="268505.A0A2A9PB24"/>
<keyword evidence="5" id="KW-0539">Nucleus</keyword>
<reference evidence="6 7" key="2">
    <citation type="journal article" date="2017" name="Sci. Rep.">
        <title>Ant-infecting Ophiocordyceps genomes reveal a high diversity of potential behavioral manipulation genes and a possible major role for enterotoxins.</title>
        <authorList>
            <person name="de Bekker C."/>
            <person name="Ohm R.A."/>
            <person name="Evans H.C."/>
            <person name="Brachmann A."/>
            <person name="Hughes D.P."/>
        </authorList>
    </citation>
    <scope>NUCLEOTIDE SEQUENCE [LARGE SCALE GENOMIC DNA]</scope>
    <source>
        <strain evidence="6 7">SC16a</strain>
    </source>
</reference>
<keyword evidence="4" id="KW-0963">Cytoplasm</keyword>
<evidence type="ECO:0000313" key="6">
    <source>
        <dbReference type="EMBL" id="PFH58117.1"/>
    </source>
</evidence>
<dbReference type="EMBL" id="LAZP02000327">
    <property type="protein sequence ID" value="PFH58117.1"/>
    <property type="molecule type" value="Genomic_DNA"/>
</dbReference>
<dbReference type="InterPro" id="IPR016068">
    <property type="entry name" value="Translin_N"/>
</dbReference>
<dbReference type="SUPFAM" id="SSF74784">
    <property type="entry name" value="Translin"/>
    <property type="match status" value="1"/>
</dbReference>
<evidence type="ECO:0000256" key="3">
    <source>
        <dbReference type="ARBA" id="ARBA00005902"/>
    </source>
</evidence>
<comment type="caution">
    <text evidence="6">The sequence shown here is derived from an EMBL/GenBank/DDBJ whole genome shotgun (WGS) entry which is preliminary data.</text>
</comment>
<gene>
    <name evidence="6" type="ORF">XA68_14142</name>
</gene>
<dbReference type="Pfam" id="PF01997">
    <property type="entry name" value="Translin"/>
    <property type="match status" value="1"/>
</dbReference>
<accession>A0A2A9PB24</accession>
<sequence>MESRMSQIAGLLQPIAQDLQSANRHRYAWQMRGLEELVEAVSMAHYLRTQRLISPEEAQAAVPASIALTMNDYLFGVLDLFGELMRFATVHRGDVVLSGGGGTCVLRDLQELAVAFEALPRWHSKDWVNKLEAMRQSVTKVEELGYGLVVRGSERPSGWVPDGKEDEGLE</sequence>
<comment type="similarity">
    <text evidence="3">Belongs to the translin family.</text>
</comment>
<evidence type="ECO:0000256" key="5">
    <source>
        <dbReference type="ARBA" id="ARBA00023242"/>
    </source>
</evidence>
<proteinExistence type="inferred from homology"/>
<evidence type="ECO:0008006" key="8">
    <source>
        <dbReference type="Google" id="ProtNLM"/>
    </source>
</evidence>
<dbReference type="AlphaFoldDB" id="A0A2A9PB24"/>
<dbReference type="InterPro" id="IPR036081">
    <property type="entry name" value="Translin_sf"/>
</dbReference>
<dbReference type="Gene3D" id="1.20.58.200">
    <property type="entry name" value="Translin, domain 2"/>
    <property type="match status" value="1"/>
</dbReference>
<dbReference type="OrthoDB" id="31005at2759"/>
<comment type="subcellular location">
    <subcellularLocation>
        <location evidence="2">Cytoplasm</location>
    </subcellularLocation>
    <subcellularLocation>
        <location evidence="1">Nucleus</location>
    </subcellularLocation>
</comment>
<dbReference type="InterPro" id="IPR016069">
    <property type="entry name" value="Translin_C"/>
</dbReference>
<dbReference type="Proteomes" id="UP000037136">
    <property type="component" value="Unassembled WGS sequence"/>
</dbReference>
<organism evidence="6 7">
    <name type="scientific">Ophiocordyceps unilateralis</name>
    <name type="common">Zombie-ant fungus</name>
    <name type="synonym">Torrubia unilateralis</name>
    <dbReference type="NCBI Taxonomy" id="268505"/>
    <lineage>
        <taxon>Eukaryota</taxon>
        <taxon>Fungi</taxon>
        <taxon>Dikarya</taxon>
        <taxon>Ascomycota</taxon>
        <taxon>Pezizomycotina</taxon>
        <taxon>Sordariomycetes</taxon>
        <taxon>Hypocreomycetidae</taxon>
        <taxon>Hypocreales</taxon>
        <taxon>Ophiocordycipitaceae</taxon>
        <taxon>Ophiocordyceps</taxon>
    </lineage>
</organism>
<dbReference type="InterPro" id="IPR002848">
    <property type="entry name" value="Translin_fam"/>
</dbReference>
<name>A0A2A9PB24_OPHUN</name>
<dbReference type="GO" id="GO:0005634">
    <property type="term" value="C:nucleus"/>
    <property type="evidence" value="ECO:0007669"/>
    <property type="project" value="UniProtKB-SubCell"/>
</dbReference>
<dbReference type="PANTHER" id="PTHR10741">
    <property type="entry name" value="TRANSLIN AND TRANSLIN ASSOCIATED PROTEIN X"/>
    <property type="match status" value="1"/>
</dbReference>
<reference evidence="6 7" key="1">
    <citation type="journal article" date="2015" name="BMC Genomics">
        <title>Gene expression during zombie ant biting behavior reflects the complexity underlying fungal parasitic behavioral manipulation.</title>
        <authorList>
            <person name="de Bekker C."/>
            <person name="Ohm R.A."/>
            <person name="Loreto R.G."/>
            <person name="Sebastian A."/>
            <person name="Albert I."/>
            <person name="Merrow M."/>
            <person name="Brachmann A."/>
            <person name="Hughes D.P."/>
        </authorList>
    </citation>
    <scope>NUCLEOTIDE SEQUENCE [LARGE SCALE GENOMIC DNA]</scope>
    <source>
        <strain evidence="6 7">SC16a</strain>
    </source>
</reference>
<evidence type="ECO:0000256" key="1">
    <source>
        <dbReference type="ARBA" id="ARBA00004123"/>
    </source>
</evidence>
<keyword evidence="7" id="KW-1185">Reference proteome</keyword>
<dbReference type="GO" id="GO:0005737">
    <property type="term" value="C:cytoplasm"/>
    <property type="evidence" value="ECO:0007669"/>
    <property type="project" value="UniProtKB-SubCell"/>
</dbReference>
<dbReference type="Gene3D" id="1.20.58.190">
    <property type="entry name" value="Translin, domain 1"/>
    <property type="match status" value="1"/>
</dbReference>
<evidence type="ECO:0000256" key="2">
    <source>
        <dbReference type="ARBA" id="ARBA00004496"/>
    </source>
</evidence>
<protein>
    <recommendedName>
        <fullName evidence="8">Translin</fullName>
    </recommendedName>
</protein>
<dbReference type="GO" id="GO:0043565">
    <property type="term" value="F:sequence-specific DNA binding"/>
    <property type="evidence" value="ECO:0007669"/>
    <property type="project" value="InterPro"/>
</dbReference>
<evidence type="ECO:0000313" key="7">
    <source>
        <dbReference type="Proteomes" id="UP000037136"/>
    </source>
</evidence>